<dbReference type="FunFam" id="1.25.40.10:FF:000008">
    <property type="entry name" value="Peptidylprolyl isomerase"/>
    <property type="match status" value="1"/>
</dbReference>
<evidence type="ECO:0000256" key="6">
    <source>
        <dbReference type="ARBA" id="ARBA00023235"/>
    </source>
</evidence>
<dbReference type="EMBL" id="KN669660">
    <property type="protein sequence ID" value="KHN03897.1"/>
    <property type="molecule type" value="Genomic_DNA"/>
</dbReference>
<evidence type="ECO:0000256" key="7">
    <source>
        <dbReference type="ARBA" id="ARBA00029569"/>
    </source>
</evidence>
<dbReference type="SMART" id="SM00028">
    <property type="entry name" value="TPR"/>
    <property type="match status" value="3"/>
</dbReference>
<accession>A0A0B2P8F1</accession>
<organism evidence="10">
    <name type="scientific">Glycine soja</name>
    <name type="common">Wild soybean</name>
    <dbReference type="NCBI Taxonomy" id="3848"/>
    <lineage>
        <taxon>Eukaryota</taxon>
        <taxon>Viridiplantae</taxon>
        <taxon>Streptophyta</taxon>
        <taxon>Embryophyta</taxon>
        <taxon>Tracheophyta</taxon>
        <taxon>Spermatophyta</taxon>
        <taxon>Magnoliopsida</taxon>
        <taxon>eudicotyledons</taxon>
        <taxon>Gunneridae</taxon>
        <taxon>Pentapetalae</taxon>
        <taxon>rosids</taxon>
        <taxon>fabids</taxon>
        <taxon>Fabales</taxon>
        <taxon>Fabaceae</taxon>
        <taxon>Papilionoideae</taxon>
        <taxon>50 kb inversion clade</taxon>
        <taxon>NPAAA clade</taxon>
        <taxon>indigoferoid/millettioid clade</taxon>
        <taxon>Phaseoleae</taxon>
        <taxon>Glycine</taxon>
        <taxon>Glycine subgen. Soja</taxon>
    </lineage>
</organism>
<evidence type="ECO:0000313" key="10">
    <source>
        <dbReference type="EMBL" id="KHN03897.1"/>
    </source>
</evidence>
<comment type="similarity">
    <text evidence="2">Belongs to the FKBP-type PPIase family.</text>
</comment>
<dbReference type="PANTHER" id="PTHR46512:SF11">
    <property type="entry name" value="PEPTIDYLPROLYL ISOMERASE"/>
    <property type="match status" value="1"/>
</dbReference>
<dbReference type="EC" id="5.2.1.8" evidence="3"/>
<dbReference type="Pfam" id="PF13181">
    <property type="entry name" value="TPR_8"/>
    <property type="match status" value="1"/>
</dbReference>
<evidence type="ECO:0000256" key="2">
    <source>
        <dbReference type="ARBA" id="ARBA00006577"/>
    </source>
</evidence>
<evidence type="ECO:0000256" key="8">
    <source>
        <dbReference type="ARBA" id="ARBA00082047"/>
    </source>
</evidence>
<dbReference type="PROSITE" id="PS50005">
    <property type="entry name" value="TPR"/>
    <property type="match status" value="1"/>
</dbReference>
<evidence type="ECO:0000256" key="3">
    <source>
        <dbReference type="ARBA" id="ARBA00013194"/>
    </source>
</evidence>
<keyword evidence="5 9" id="KW-0802">TPR repeat</keyword>
<protein>
    <recommendedName>
        <fullName evidence="3">peptidylprolyl isomerase</fullName>
        <ecNumber evidence="3">5.2.1.8</ecNumber>
    </recommendedName>
    <alternativeName>
        <fullName evidence="8">70 kDa peptidyl-prolyl isomerase</fullName>
    </alternativeName>
    <alternativeName>
        <fullName evidence="7">Rotamase</fullName>
    </alternativeName>
</protein>
<evidence type="ECO:0000256" key="1">
    <source>
        <dbReference type="ARBA" id="ARBA00000971"/>
    </source>
</evidence>
<dbReference type="Gene3D" id="1.25.40.10">
    <property type="entry name" value="Tetratricopeptide repeat domain"/>
    <property type="match status" value="1"/>
</dbReference>
<dbReference type="Proteomes" id="UP000053555">
    <property type="component" value="Unassembled WGS sequence"/>
</dbReference>
<reference evidence="10" key="1">
    <citation type="submission" date="2014-07" db="EMBL/GenBank/DDBJ databases">
        <title>Identification of a novel salt tolerance gene in wild soybean by whole-genome sequencing.</title>
        <authorList>
            <person name="Lam H.-M."/>
            <person name="Qi X."/>
            <person name="Li M.-W."/>
            <person name="Liu X."/>
            <person name="Xie M."/>
            <person name="Ni M."/>
            <person name="Xu X."/>
        </authorList>
    </citation>
    <scope>NUCLEOTIDE SEQUENCE [LARGE SCALE GENOMIC DNA]</scope>
    <source>
        <tissue evidence="10">Root</tissue>
    </source>
</reference>
<comment type="catalytic activity">
    <reaction evidence="1">
        <text>[protein]-peptidylproline (omega=180) = [protein]-peptidylproline (omega=0)</text>
        <dbReference type="Rhea" id="RHEA:16237"/>
        <dbReference type="Rhea" id="RHEA-COMP:10747"/>
        <dbReference type="Rhea" id="RHEA-COMP:10748"/>
        <dbReference type="ChEBI" id="CHEBI:83833"/>
        <dbReference type="ChEBI" id="CHEBI:83834"/>
        <dbReference type="EC" id="5.2.1.8"/>
    </reaction>
</comment>
<dbReference type="AlphaFoldDB" id="A0A0B2P8F1"/>
<name>A0A0B2P8F1_GLYSO</name>
<dbReference type="InterPro" id="IPR011990">
    <property type="entry name" value="TPR-like_helical_dom_sf"/>
</dbReference>
<evidence type="ECO:0000256" key="4">
    <source>
        <dbReference type="ARBA" id="ARBA00022737"/>
    </source>
</evidence>
<keyword evidence="4" id="KW-0677">Repeat</keyword>
<keyword evidence="6 10" id="KW-0413">Isomerase</keyword>
<dbReference type="SUPFAM" id="SSF48452">
    <property type="entry name" value="TPR-like"/>
    <property type="match status" value="1"/>
</dbReference>
<feature type="repeat" description="TPR" evidence="9">
    <location>
        <begin position="93"/>
        <end position="126"/>
    </location>
</feature>
<evidence type="ECO:0000256" key="9">
    <source>
        <dbReference type="PROSITE-ProRule" id="PRU00339"/>
    </source>
</evidence>
<gene>
    <name evidence="10" type="ORF">glysoja_045252</name>
</gene>
<dbReference type="PANTHER" id="PTHR46512">
    <property type="entry name" value="PEPTIDYLPROLYL ISOMERASE"/>
    <property type="match status" value="1"/>
</dbReference>
<sequence length="136" mass="15748">LNTEEKLKAAGKKKEEGNVLFKAGKHARASKRYEKVVKYIEYDSLFGEEEKKQAKTLKVSCNLNNAACKLKLKDYKEAEKLCTKVLDIESTSVKALYRRAQAYMQLTDLDLTELDINKTLEIDPNNRYMLRINYSF</sequence>
<dbReference type="GO" id="GO:0003755">
    <property type="term" value="F:peptidyl-prolyl cis-trans isomerase activity"/>
    <property type="evidence" value="ECO:0007669"/>
    <property type="project" value="UniProtKB-EC"/>
</dbReference>
<feature type="non-terminal residue" evidence="10">
    <location>
        <position position="1"/>
    </location>
</feature>
<dbReference type="InterPro" id="IPR019734">
    <property type="entry name" value="TPR_rpt"/>
</dbReference>
<evidence type="ECO:0000256" key="5">
    <source>
        <dbReference type="ARBA" id="ARBA00022803"/>
    </source>
</evidence>
<proteinExistence type="inferred from homology"/>
<dbReference type="InterPro" id="IPR050754">
    <property type="entry name" value="FKBP4/5/8-like"/>
</dbReference>